<dbReference type="InterPro" id="IPR055348">
    <property type="entry name" value="DctQ"/>
</dbReference>
<keyword evidence="7 9" id="KW-0472">Membrane</keyword>
<evidence type="ECO:0000256" key="7">
    <source>
        <dbReference type="ARBA" id="ARBA00023136"/>
    </source>
</evidence>
<dbReference type="Proteomes" id="UP000236745">
    <property type="component" value="Unassembled WGS sequence"/>
</dbReference>
<feature type="region of interest" description="Disordered" evidence="10">
    <location>
        <begin position="1"/>
        <end position="24"/>
    </location>
</feature>
<evidence type="ECO:0000256" key="6">
    <source>
        <dbReference type="ARBA" id="ARBA00022989"/>
    </source>
</evidence>
<dbReference type="InterPro" id="IPR007387">
    <property type="entry name" value="TRAP_DctQ"/>
</dbReference>
<comment type="subcellular location">
    <subcellularLocation>
        <location evidence="1 9">Cell inner membrane</location>
        <topology evidence="1 9">Multi-pass membrane protein</topology>
    </subcellularLocation>
</comment>
<dbReference type="GO" id="GO:0005886">
    <property type="term" value="C:plasma membrane"/>
    <property type="evidence" value="ECO:0007669"/>
    <property type="project" value="UniProtKB-SubCell"/>
</dbReference>
<evidence type="ECO:0000256" key="8">
    <source>
        <dbReference type="ARBA" id="ARBA00038436"/>
    </source>
</evidence>
<evidence type="ECO:0000256" key="2">
    <source>
        <dbReference type="ARBA" id="ARBA00022448"/>
    </source>
</evidence>
<feature type="transmembrane region" description="Helical" evidence="9">
    <location>
        <begin position="118"/>
        <end position="142"/>
    </location>
</feature>
<evidence type="ECO:0000256" key="9">
    <source>
        <dbReference type="RuleBase" id="RU369079"/>
    </source>
</evidence>
<comment type="subunit">
    <text evidence="9">The complex comprises the extracytoplasmic solute receptor protein and the two transmembrane proteins.</text>
</comment>
<sequence>MSKYHHPSESEQELSGLHASSELDSSLPDADKEITAMDRLVEKAGKLCAWLVLLAMAISVYEVIMRYVFNSPTTWVHETTTFLVAAIFALGGPYTLARNRHIQINVLHDILPPGGRRWLKLVQLLLGIGFCVAIGYAAWILAWNATHTPGGEWRLQTSGSSWNSPLPAFTKLIVLLSVVLMAVQLLVRFGAFFRRKP</sequence>
<feature type="transmembrane region" description="Helical" evidence="9">
    <location>
        <begin position="75"/>
        <end position="97"/>
    </location>
</feature>
<gene>
    <name evidence="12" type="ORF">SAMN05444390_1012062</name>
</gene>
<evidence type="ECO:0000313" key="12">
    <source>
        <dbReference type="EMBL" id="SEG32547.1"/>
    </source>
</evidence>
<dbReference type="PANTHER" id="PTHR35011">
    <property type="entry name" value="2,3-DIKETO-L-GULONATE TRAP TRANSPORTER SMALL PERMEASE PROTEIN YIAM"/>
    <property type="match status" value="1"/>
</dbReference>
<keyword evidence="4 9" id="KW-0997">Cell inner membrane</keyword>
<keyword evidence="5 9" id="KW-0812">Transmembrane</keyword>
<feature type="transmembrane region" description="Helical" evidence="9">
    <location>
        <begin position="47"/>
        <end position="69"/>
    </location>
</feature>
<dbReference type="GO" id="GO:0022857">
    <property type="term" value="F:transmembrane transporter activity"/>
    <property type="evidence" value="ECO:0007669"/>
    <property type="project" value="UniProtKB-UniRule"/>
</dbReference>
<evidence type="ECO:0000256" key="10">
    <source>
        <dbReference type="SAM" id="MobiDB-lite"/>
    </source>
</evidence>
<evidence type="ECO:0000256" key="5">
    <source>
        <dbReference type="ARBA" id="ARBA00022692"/>
    </source>
</evidence>
<protein>
    <recommendedName>
        <fullName evidence="9">TRAP transporter small permease protein</fullName>
    </recommendedName>
</protein>
<organism evidence="12 13">
    <name type="scientific">Marinobacterium lutimaris</name>
    <dbReference type="NCBI Taxonomy" id="568106"/>
    <lineage>
        <taxon>Bacteria</taxon>
        <taxon>Pseudomonadati</taxon>
        <taxon>Pseudomonadota</taxon>
        <taxon>Gammaproteobacteria</taxon>
        <taxon>Oceanospirillales</taxon>
        <taxon>Oceanospirillaceae</taxon>
        <taxon>Marinobacterium</taxon>
    </lineage>
</organism>
<comment type="function">
    <text evidence="9">Part of the tripartite ATP-independent periplasmic (TRAP) transport system.</text>
</comment>
<reference evidence="12 13" key="1">
    <citation type="submission" date="2016-10" db="EMBL/GenBank/DDBJ databases">
        <authorList>
            <person name="de Groot N.N."/>
        </authorList>
    </citation>
    <scope>NUCLEOTIDE SEQUENCE [LARGE SCALE GENOMIC DNA]</scope>
    <source>
        <strain evidence="12 13">DSM 22012</strain>
    </source>
</reference>
<keyword evidence="2 9" id="KW-0813">Transport</keyword>
<accession>A0A1H5ZA82</accession>
<name>A0A1H5ZA82_9GAMM</name>
<evidence type="ECO:0000256" key="4">
    <source>
        <dbReference type="ARBA" id="ARBA00022519"/>
    </source>
</evidence>
<dbReference type="RefSeq" id="WP_200826713.1">
    <property type="nucleotide sequence ID" value="NZ_FNVQ01000001.1"/>
</dbReference>
<evidence type="ECO:0000256" key="3">
    <source>
        <dbReference type="ARBA" id="ARBA00022475"/>
    </source>
</evidence>
<dbReference type="EMBL" id="FNVQ01000001">
    <property type="protein sequence ID" value="SEG32547.1"/>
    <property type="molecule type" value="Genomic_DNA"/>
</dbReference>
<evidence type="ECO:0000313" key="13">
    <source>
        <dbReference type="Proteomes" id="UP000236745"/>
    </source>
</evidence>
<dbReference type="AlphaFoldDB" id="A0A1H5ZA82"/>
<keyword evidence="6 9" id="KW-1133">Transmembrane helix</keyword>
<evidence type="ECO:0000259" key="11">
    <source>
        <dbReference type="Pfam" id="PF04290"/>
    </source>
</evidence>
<feature type="transmembrane region" description="Helical" evidence="9">
    <location>
        <begin position="172"/>
        <end position="193"/>
    </location>
</feature>
<comment type="similarity">
    <text evidence="8 9">Belongs to the TRAP transporter small permease family.</text>
</comment>
<feature type="domain" description="Tripartite ATP-independent periplasmic transporters DctQ component" evidence="11">
    <location>
        <begin position="56"/>
        <end position="189"/>
    </location>
</feature>
<evidence type="ECO:0000256" key="1">
    <source>
        <dbReference type="ARBA" id="ARBA00004429"/>
    </source>
</evidence>
<dbReference type="Pfam" id="PF04290">
    <property type="entry name" value="DctQ"/>
    <property type="match status" value="1"/>
</dbReference>
<proteinExistence type="inferred from homology"/>
<keyword evidence="13" id="KW-1185">Reference proteome</keyword>
<keyword evidence="3" id="KW-1003">Cell membrane</keyword>